<keyword evidence="1" id="KW-0472">Membrane</keyword>
<dbReference type="PANTHER" id="PTHR34883:SF15">
    <property type="entry name" value="EXTRACELLULAR SERINE-RICH PROTEIN"/>
    <property type="match status" value="1"/>
</dbReference>
<dbReference type="PANTHER" id="PTHR34883">
    <property type="entry name" value="SERINE-RICH PROTEIN, PUTATIVE-RELATED-RELATED"/>
    <property type="match status" value="1"/>
</dbReference>
<gene>
    <name evidence="2" type="ORF">C8R41DRAFT_411380</name>
</gene>
<keyword evidence="3" id="KW-1185">Reference proteome</keyword>
<sequence length="210" mass="21868">MDAGTTYHNFFDPSHMNTSSTPQANITFVFVGIGNYSITQSSLESPCTPLDGGFDSGLVHTENSSTTARATLTLGTVGEIWFFSQQSDPHWRCNSSIVGALNPPVTGNLTFASFFANTNATGPTTSRSATAATLNPSTVVPRTSSLSETHSAIAMASTASTSYSPAMTGHSVTPGAIVGGALGGAMVVIVALLVVLFSLREREARRRTSV</sequence>
<dbReference type="EMBL" id="JANVFT010000047">
    <property type="protein sequence ID" value="KAJ4487495.1"/>
    <property type="molecule type" value="Genomic_DNA"/>
</dbReference>
<evidence type="ECO:0000313" key="2">
    <source>
        <dbReference type="EMBL" id="KAJ4487495.1"/>
    </source>
</evidence>
<feature type="transmembrane region" description="Helical" evidence="1">
    <location>
        <begin position="176"/>
        <end position="199"/>
    </location>
</feature>
<accession>A0ABQ8VFA3</accession>
<organism evidence="2 3">
    <name type="scientific">Lentinula lateritia</name>
    <dbReference type="NCBI Taxonomy" id="40482"/>
    <lineage>
        <taxon>Eukaryota</taxon>
        <taxon>Fungi</taxon>
        <taxon>Dikarya</taxon>
        <taxon>Basidiomycota</taxon>
        <taxon>Agaricomycotina</taxon>
        <taxon>Agaricomycetes</taxon>
        <taxon>Agaricomycetidae</taxon>
        <taxon>Agaricales</taxon>
        <taxon>Marasmiineae</taxon>
        <taxon>Omphalotaceae</taxon>
        <taxon>Lentinula</taxon>
    </lineage>
</organism>
<proteinExistence type="predicted"/>
<comment type="caution">
    <text evidence="2">The sequence shown here is derived from an EMBL/GenBank/DDBJ whole genome shotgun (WGS) entry which is preliminary data.</text>
</comment>
<evidence type="ECO:0000313" key="3">
    <source>
        <dbReference type="Proteomes" id="UP001150217"/>
    </source>
</evidence>
<evidence type="ECO:0000256" key="1">
    <source>
        <dbReference type="SAM" id="Phobius"/>
    </source>
</evidence>
<protein>
    <recommendedName>
        <fullName evidence="4">Cupredoxin</fullName>
    </recommendedName>
</protein>
<reference evidence="2" key="1">
    <citation type="submission" date="2022-08" db="EMBL/GenBank/DDBJ databases">
        <title>A Global Phylogenomic Analysis of the Shiitake Genus Lentinula.</title>
        <authorList>
            <consortium name="DOE Joint Genome Institute"/>
            <person name="Sierra-Patev S."/>
            <person name="Min B."/>
            <person name="Naranjo-Ortiz M."/>
            <person name="Looney B."/>
            <person name="Konkel Z."/>
            <person name="Slot J.C."/>
            <person name="Sakamoto Y."/>
            <person name="Steenwyk J.L."/>
            <person name="Rokas A."/>
            <person name="Carro J."/>
            <person name="Camarero S."/>
            <person name="Ferreira P."/>
            <person name="Molpeceres G."/>
            <person name="Ruiz-Duenas F.J."/>
            <person name="Serrano A."/>
            <person name="Henrissat B."/>
            <person name="Drula E."/>
            <person name="Hughes K.W."/>
            <person name="Mata J.L."/>
            <person name="Ishikawa N.K."/>
            <person name="Vargas-Isla R."/>
            <person name="Ushijima S."/>
            <person name="Smith C.A."/>
            <person name="Ahrendt S."/>
            <person name="Andreopoulos W."/>
            <person name="He G."/>
            <person name="Labutti K."/>
            <person name="Lipzen A."/>
            <person name="Ng V."/>
            <person name="Riley R."/>
            <person name="Sandor L."/>
            <person name="Barry K."/>
            <person name="Martinez A.T."/>
            <person name="Xiao Y."/>
            <person name="Gibbons J.G."/>
            <person name="Terashima K."/>
            <person name="Grigoriev I.V."/>
            <person name="Hibbett D.S."/>
        </authorList>
    </citation>
    <scope>NUCLEOTIDE SEQUENCE</scope>
    <source>
        <strain evidence="2">RHP3577 ss4</strain>
    </source>
</reference>
<dbReference type="Proteomes" id="UP001150217">
    <property type="component" value="Unassembled WGS sequence"/>
</dbReference>
<dbReference type="InterPro" id="IPR052953">
    <property type="entry name" value="Ser-rich/MCO-related"/>
</dbReference>
<evidence type="ECO:0008006" key="4">
    <source>
        <dbReference type="Google" id="ProtNLM"/>
    </source>
</evidence>
<keyword evidence="1" id="KW-0812">Transmembrane</keyword>
<keyword evidence="1" id="KW-1133">Transmembrane helix</keyword>
<name>A0ABQ8VFA3_9AGAR</name>